<sequence length="148" mass="17280">KSISEVRNFLGLVLCYWRFIEEISKIELLLTRLTRKSVVFVWDSKSESSFQILKERSTSAPVLALVDLSKYFVVYVDASKMSLGGVLMQQGKVVTYVFRQLKIHKRNYLTHDLGLAVMIFTRRFGDITYMILSLRYLVIIRTLNIYLN</sequence>
<dbReference type="InterPro" id="IPR043128">
    <property type="entry name" value="Rev_trsase/Diguanyl_cyclase"/>
</dbReference>
<dbReference type="EMBL" id="CM003605">
    <property type="protein sequence ID" value="KYP70597.1"/>
    <property type="molecule type" value="Genomic_DNA"/>
</dbReference>
<keyword evidence="1" id="KW-0511">Multifunctional enzyme</keyword>
<protein>
    <submittedName>
        <fullName evidence="3">Retrovirus-related Pol polyprotein from transposon 17.6</fullName>
    </submittedName>
</protein>
<dbReference type="AlphaFoldDB" id="A0A151TU63"/>
<organism evidence="3 4">
    <name type="scientific">Cajanus cajan</name>
    <name type="common">Pigeon pea</name>
    <name type="synonym">Cajanus indicus</name>
    <dbReference type="NCBI Taxonomy" id="3821"/>
    <lineage>
        <taxon>Eukaryota</taxon>
        <taxon>Viridiplantae</taxon>
        <taxon>Streptophyta</taxon>
        <taxon>Embryophyta</taxon>
        <taxon>Tracheophyta</taxon>
        <taxon>Spermatophyta</taxon>
        <taxon>Magnoliopsida</taxon>
        <taxon>eudicotyledons</taxon>
        <taxon>Gunneridae</taxon>
        <taxon>Pentapetalae</taxon>
        <taxon>rosids</taxon>
        <taxon>fabids</taxon>
        <taxon>Fabales</taxon>
        <taxon>Fabaceae</taxon>
        <taxon>Papilionoideae</taxon>
        <taxon>50 kb inversion clade</taxon>
        <taxon>NPAAA clade</taxon>
        <taxon>indigoferoid/millettioid clade</taxon>
        <taxon>Phaseoleae</taxon>
        <taxon>Cajanus</taxon>
    </lineage>
</organism>
<dbReference type="PANTHER" id="PTHR37984:SF5">
    <property type="entry name" value="PROTEIN NYNRIN-LIKE"/>
    <property type="match status" value="1"/>
</dbReference>
<dbReference type="Proteomes" id="UP000075243">
    <property type="component" value="Chromosome 3"/>
</dbReference>
<evidence type="ECO:0000256" key="1">
    <source>
        <dbReference type="ARBA" id="ARBA00023268"/>
    </source>
</evidence>
<feature type="non-terminal residue" evidence="3">
    <location>
        <position position="1"/>
    </location>
</feature>
<dbReference type="InterPro" id="IPR043502">
    <property type="entry name" value="DNA/RNA_pol_sf"/>
</dbReference>
<accession>A0A151TU63</accession>
<keyword evidence="4" id="KW-1185">Reference proteome</keyword>
<proteinExistence type="predicted"/>
<evidence type="ECO:0000259" key="2">
    <source>
        <dbReference type="Pfam" id="PF17919"/>
    </source>
</evidence>
<feature type="domain" description="Reverse transcriptase/retrotransposon-derived protein RNase H-like" evidence="2">
    <location>
        <begin position="42"/>
        <end position="121"/>
    </location>
</feature>
<dbReference type="PANTHER" id="PTHR37984">
    <property type="entry name" value="PROTEIN CBG26694"/>
    <property type="match status" value="1"/>
</dbReference>
<evidence type="ECO:0000313" key="4">
    <source>
        <dbReference type="Proteomes" id="UP000075243"/>
    </source>
</evidence>
<reference evidence="3 4" key="1">
    <citation type="journal article" date="2012" name="Nat. Biotechnol.">
        <title>Draft genome sequence of pigeonpea (Cajanus cajan), an orphan legume crop of resource-poor farmers.</title>
        <authorList>
            <person name="Varshney R.K."/>
            <person name="Chen W."/>
            <person name="Li Y."/>
            <person name="Bharti A.K."/>
            <person name="Saxena R.K."/>
            <person name="Schlueter J.A."/>
            <person name="Donoghue M.T."/>
            <person name="Azam S."/>
            <person name="Fan G."/>
            <person name="Whaley A.M."/>
            <person name="Farmer A.D."/>
            <person name="Sheridan J."/>
            <person name="Iwata A."/>
            <person name="Tuteja R."/>
            <person name="Penmetsa R.V."/>
            <person name="Wu W."/>
            <person name="Upadhyaya H.D."/>
            <person name="Yang S.P."/>
            <person name="Shah T."/>
            <person name="Saxena K.B."/>
            <person name="Michael T."/>
            <person name="McCombie W.R."/>
            <person name="Yang B."/>
            <person name="Zhang G."/>
            <person name="Yang H."/>
            <person name="Wang J."/>
            <person name="Spillane C."/>
            <person name="Cook D.R."/>
            <person name="May G.D."/>
            <person name="Xu X."/>
            <person name="Jackson S.A."/>
        </authorList>
    </citation>
    <scope>NUCLEOTIDE SEQUENCE [LARGE SCALE GENOMIC DNA]</scope>
    <source>
        <strain evidence="4">cv. Asha</strain>
    </source>
</reference>
<dbReference type="InterPro" id="IPR050951">
    <property type="entry name" value="Retrovirus_Pol_polyprotein"/>
</dbReference>
<gene>
    <name evidence="3" type="ORF">KK1_009817</name>
</gene>
<name>A0A151TU63_CAJCA</name>
<dbReference type="STRING" id="3821.A0A151TU63"/>
<dbReference type="Gene3D" id="3.30.70.270">
    <property type="match status" value="1"/>
</dbReference>
<dbReference type="Pfam" id="PF17919">
    <property type="entry name" value="RT_RNaseH_2"/>
    <property type="match status" value="1"/>
</dbReference>
<dbReference type="Gramene" id="C.cajan_09549.t">
    <property type="protein sequence ID" value="C.cajan_09549.t.cds1"/>
    <property type="gene ID" value="C.cajan_09549"/>
</dbReference>
<dbReference type="GO" id="GO:0003824">
    <property type="term" value="F:catalytic activity"/>
    <property type="evidence" value="ECO:0007669"/>
    <property type="project" value="UniProtKB-KW"/>
</dbReference>
<evidence type="ECO:0000313" key="3">
    <source>
        <dbReference type="EMBL" id="KYP70597.1"/>
    </source>
</evidence>
<dbReference type="SUPFAM" id="SSF56672">
    <property type="entry name" value="DNA/RNA polymerases"/>
    <property type="match status" value="1"/>
</dbReference>
<dbReference type="InterPro" id="IPR041577">
    <property type="entry name" value="RT_RNaseH_2"/>
</dbReference>